<protein>
    <recommendedName>
        <fullName evidence="3">STAS/SEC14 domain-containing protein</fullName>
    </recommendedName>
</protein>
<name>A0A6N7PPW2_9BACT</name>
<dbReference type="RefSeq" id="WP_153818953.1">
    <property type="nucleotide sequence ID" value="NZ_WJIE01000002.1"/>
</dbReference>
<reference evidence="1 2" key="1">
    <citation type="submission" date="2019-10" db="EMBL/GenBank/DDBJ databases">
        <title>A soil myxobacterium in the family Polyangiaceae.</title>
        <authorList>
            <person name="Li Y."/>
            <person name="Wang J."/>
        </authorList>
    </citation>
    <scope>NUCLEOTIDE SEQUENCE [LARGE SCALE GENOMIC DNA]</scope>
    <source>
        <strain evidence="1 2">DSM 14734</strain>
    </source>
</reference>
<organism evidence="1 2">
    <name type="scientific">Polyangium spumosum</name>
    <dbReference type="NCBI Taxonomy" id="889282"/>
    <lineage>
        <taxon>Bacteria</taxon>
        <taxon>Pseudomonadati</taxon>
        <taxon>Myxococcota</taxon>
        <taxon>Polyangia</taxon>
        <taxon>Polyangiales</taxon>
        <taxon>Polyangiaceae</taxon>
        <taxon>Polyangium</taxon>
    </lineage>
</organism>
<gene>
    <name evidence="1" type="ORF">GF068_09315</name>
</gene>
<proteinExistence type="predicted"/>
<dbReference type="AlphaFoldDB" id="A0A6N7PPW2"/>
<keyword evidence="2" id="KW-1185">Reference proteome</keyword>
<evidence type="ECO:0000313" key="1">
    <source>
        <dbReference type="EMBL" id="MRG92124.1"/>
    </source>
</evidence>
<evidence type="ECO:0000313" key="2">
    <source>
        <dbReference type="Proteomes" id="UP000440224"/>
    </source>
</evidence>
<dbReference type="EMBL" id="WJIE01000002">
    <property type="protein sequence ID" value="MRG92124.1"/>
    <property type="molecule type" value="Genomic_DNA"/>
</dbReference>
<evidence type="ECO:0008006" key="3">
    <source>
        <dbReference type="Google" id="ProtNLM"/>
    </source>
</evidence>
<comment type="caution">
    <text evidence="1">The sequence shown here is derived from an EMBL/GenBank/DDBJ whole genome shotgun (WGS) entry which is preliminary data.</text>
</comment>
<sequence>MDPLDAPTPSWEIGRHLVRWERPDLVFLTLRGPTSAAEAMRIRAIYAEIGERVGPYHVVFDASELVFIEAGSRAAWTRADKPYPFRSVLVFGANFSTRAVIMTVYRAGRLVAPSLFEFHFEFVSTEVEARARIDEFRSRAG</sequence>
<dbReference type="OrthoDB" id="5522221at2"/>
<accession>A0A6N7PPW2</accession>
<dbReference type="Proteomes" id="UP000440224">
    <property type="component" value="Unassembled WGS sequence"/>
</dbReference>